<reference evidence="2 3" key="1">
    <citation type="journal article" date="2020" name="Mol. Biol. Evol.">
        <title>Distinct Expression and Methylation Patterns for Genes with Different Fates following a Single Whole-Genome Duplication in Flowering Plants.</title>
        <authorList>
            <person name="Shi T."/>
            <person name="Rahmani R.S."/>
            <person name="Gugger P.F."/>
            <person name="Wang M."/>
            <person name="Li H."/>
            <person name="Zhang Y."/>
            <person name="Li Z."/>
            <person name="Wang Q."/>
            <person name="Van de Peer Y."/>
            <person name="Marchal K."/>
            <person name="Chen J."/>
        </authorList>
    </citation>
    <scope>NUCLEOTIDE SEQUENCE [LARGE SCALE GENOMIC DNA]</scope>
    <source>
        <tissue evidence="2">Leaf</tissue>
    </source>
</reference>
<dbReference type="AlphaFoldDB" id="A0A822ZYD2"/>
<feature type="compositionally biased region" description="Low complexity" evidence="1">
    <location>
        <begin position="1"/>
        <end position="22"/>
    </location>
</feature>
<name>A0A822ZYD2_NELNU</name>
<organism evidence="2 3">
    <name type="scientific">Nelumbo nucifera</name>
    <name type="common">Sacred lotus</name>
    <dbReference type="NCBI Taxonomy" id="4432"/>
    <lineage>
        <taxon>Eukaryota</taxon>
        <taxon>Viridiplantae</taxon>
        <taxon>Streptophyta</taxon>
        <taxon>Embryophyta</taxon>
        <taxon>Tracheophyta</taxon>
        <taxon>Spermatophyta</taxon>
        <taxon>Magnoliopsida</taxon>
        <taxon>Proteales</taxon>
        <taxon>Nelumbonaceae</taxon>
        <taxon>Nelumbo</taxon>
    </lineage>
</organism>
<feature type="region of interest" description="Disordered" evidence="1">
    <location>
        <begin position="1"/>
        <end position="36"/>
    </location>
</feature>
<dbReference type="InterPro" id="IPR030671">
    <property type="entry name" value="Sec61-beta/Sbh"/>
</dbReference>
<dbReference type="Proteomes" id="UP000607653">
    <property type="component" value="Unassembled WGS sequence"/>
</dbReference>
<gene>
    <name evidence="2" type="ORF">HUJ06_016875</name>
</gene>
<accession>A0A822ZYD2</accession>
<evidence type="ECO:0000256" key="1">
    <source>
        <dbReference type="SAM" id="MobiDB-lite"/>
    </source>
</evidence>
<dbReference type="GO" id="GO:0005784">
    <property type="term" value="C:Sec61 translocon complex"/>
    <property type="evidence" value="ECO:0007669"/>
    <property type="project" value="InterPro"/>
</dbReference>
<keyword evidence="3" id="KW-1185">Reference proteome</keyword>
<sequence length="113" mass="12068">MARGASQSQASSSMSGWSGVVGIAPRGSTPEAKKGSVRCRLSRTSVQCATAVGGGRNGSNMLGFYTVEAPGLKIAPTVVPVKSWSQWWRRILLHPGTRSLPRQLVNLHRPLEV</sequence>
<proteinExistence type="predicted"/>
<evidence type="ECO:0000313" key="2">
    <source>
        <dbReference type="EMBL" id="DAD46938.1"/>
    </source>
</evidence>
<comment type="caution">
    <text evidence="2">The sequence shown here is derived from an EMBL/GenBank/DDBJ whole genome shotgun (WGS) entry which is preliminary data.</text>
</comment>
<protein>
    <submittedName>
        <fullName evidence="2">Uncharacterized protein</fullName>
    </submittedName>
</protein>
<dbReference type="GO" id="GO:0006886">
    <property type="term" value="P:intracellular protein transport"/>
    <property type="evidence" value="ECO:0007669"/>
    <property type="project" value="InterPro"/>
</dbReference>
<dbReference type="EMBL" id="DUZY01000008">
    <property type="protein sequence ID" value="DAD46938.1"/>
    <property type="molecule type" value="Genomic_DNA"/>
</dbReference>
<evidence type="ECO:0000313" key="3">
    <source>
        <dbReference type="Proteomes" id="UP000607653"/>
    </source>
</evidence>
<dbReference type="PANTHER" id="PTHR13509">
    <property type="entry name" value="SEC61 SUBUNIT BETA"/>
    <property type="match status" value="1"/>
</dbReference>